<evidence type="ECO:0000313" key="2">
    <source>
        <dbReference type="EMBL" id="AII08125.1"/>
    </source>
</evidence>
<dbReference type="RefSeq" id="WP_128640972.1">
    <property type="nucleotide sequence ID" value="NZ_CP008947.1"/>
</dbReference>
<evidence type="ECO:0000259" key="1">
    <source>
        <dbReference type="Pfam" id="PF13622"/>
    </source>
</evidence>
<dbReference type="SUPFAM" id="SSF54637">
    <property type="entry name" value="Thioesterase/thiol ester dehydrase-isomerase"/>
    <property type="match status" value="1"/>
</dbReference>
<dbReference type="InterPro" id="IPR049449">
    <property type="entry name" value="TesB_ACOT8-like_N"/>
</dbReference>
<protein>
    <recommendedName>
        <fullName evidence="1">Acyl-CoA thioesterase-like N-terminal HotDog domain-containing protein</fullName>
    </recommendedName>
</protein>
<organism evidence="2 3">
    <name type="scientific">Rhodococcus opacus</name>
    <name type="common">Nocardia opaca</name>
    <dbReference type="NCBI Taxonomy" id="37919"/>
    <lineage>
        <taxon>Bacteria</taxon>
        <taxon>Bacillati</taxon>
        <taxon>Actinomycetota</taxon>
        <taxon>Actinomycetes</taxon>
        <taxon>Mycobacteriales</taxon>
        <taxon>Nocardiaceae</taxon>
        <taxon>Rhodococcus</taxon>
    </lineage>
</organism>
<name>A0A076EPZ9_RHOOP</name>
<dbReference type="InterPro" id="IPR029069">
    <property type="entry name" value="HotDog_dom_sf"/>
</dbReference>
<dbReference type="EMBL" id="CP008947">
    <property type="protein sequence ID" value="AII08125.1"/>
    <property type="molecule type" value="Genomic_DNA"/>
</dbReference>
<gene>
    <name evidence="2" type="ORF">EP51_27275</name>
</gene>
<evidence type="ECO:0000313" key="3">
    <source>
        <dbReference type="Proteomes" id="UP000028488"/>
    </source>
</evidence>
<sequence>MTSAFFRLAPGRDVQSEEYLPQSPAGSGWGSEHMRGMAVSGALARAAERAVEALGRQDLQPVRWTLDLFRPAGMKPSVTSTTVVREGRRLCLVDAVLTQDGEAVARASALYLSPTSTPEGSVWASGNSPQPPHEDCRRSAGGAERLYYSESAGWTPPADAPQNGDRKQIWQFAIPVVEGEPLTAFQMAASVADAANVVSNLGSLGLEYINADVTLALARLPEGLELGLAALDRSEQHGISVGTGLVFDRVGVVGSVTVSAVGNARRAVDLRMFGHGDDARSQPKSGAAT</sequence>
<dbReference type="AlphaFoldDB" id="A0A076EPZ9"/>
<dbReference type="Proteomes" id="UP000028488">
    <property type="component" value="Chromosome"/>
</dbReference>
<accession>A0A076EPZ9</accession>
<feature type="domain" description="Acyl-CoA thioesterase-like N-terminal HotDog" evidence="1">
    <location>
        <begin position="34"/>
        <end position="111"/>
    </location>
</feature>
<proteinExistence type="predicted"/>
<dbReference type="eggNOG" id="COG2050">
    <property type="taxonomic scope" value="Bacteria"/>
</dbReference>
<dbReference type="Gene3D" id="2.40.160.210">
    <property type="entry name" value="Acyl-CoA thioesterase, double hotdog domain"/>
    <property type="match status" value="1"/>
</dbReference>
<dbReference type="InterPro" id="IPR042171">
    <property type="entry name" value="Acyl-CoA_hotdog"/>
</dbReference>
<reference evidence="2 3" key="1">
    <citation type="submission" date="2014-07" db="EMBL/GenBank/DDBJ databases">
        <title>Genome Sequence of Rhodococcus opacus Strain R7, a Biodegrader of Mono- and Polycyclic Aromatic Hydrocarbons.</title>
        <authorList>
            <person name="Di Gennaro P."/>
            <person name="Zampolli J."/>
            <person name="Presti I."/>
            <person name="Cappelletti M."/>
            <person name="D'Ursi P."/>
            <person name="Orro A."/>
            <person name="Mezzelani A."/>
            <person name="Milanesi L."/>
        </authorList>
    </citation>
    <scope>NUCLEOTIDE SEQUENCE [LARGE SCALE GENOMIC DNA]</scope>
    <source>
        <strain evidence="2 3">R7</strain>
    </source>
</reference>
<dbReference type="Pfam" id="PF13622">
    <property type="entry name" value="4HBT_3"/>
    <property type="match status" value="1"/>
</dbReference>